<evidence type="ECO:0000313" key="2">
    <source>
        <dbReference type="Proteomes" id="UP001163321"/>
    </source>
</evidence>
<dbReference type="EMBL" id="CM047582">
    <property type="protein sequence ID" value="KAI9915145.1"/>
    <property type="molecule type" value="Genomic_DNA"/>
</dbReference>
<proteinExistence type="predicted"/>
<keyword evidence="2" id="KW-1185">Reference proteome</keyword>
<dbReference type="Proteomes" id="UP001163321">
    <property type="component" value="Chromosome 3"/>
</dbReference>
<comment type="caution">
    <text evidence="1">The sequence shown here is derived from an EMBL/GenBank/DDBJ whole genome shotgun (WGS) entry which is preliminary data.</text>
</comment>
<gene>
    <name evidence="1" type="ORF">PsorP6_007182</name>
</gene>
<evidence type="ECO:0000313" key="1">
    <source>
        <dbReference type="EMBL" id="KAI9915145.1"/>
    </source>
</evidence>
<name>A0ACC0W8J4_9STRA</name>
<organism evidence="1 2">
    <name type="scientific">Peronosclerospora sorghi</name>
    <dbReference type="NCBI Taxonomy" id="230839"/>
    <lineage>
        <taxon>Eukaryota</taxon>
        <taxon>Sar</taxon>
        <taxon>Stramenopiles</taxon>
        <taxon>Oomycota</taxon>
        <taxon>Peronosporomycetes</taxon>
        <taxon>Peronosporales</taxon>
        <taxon>Peronosporaceae</taxon>
        <taxon>Peronosclerospora</taxon>
    </lineage>
</organism>
<accession>A0ACC0W8J4</accession>
<sequence>MNPPTNMRSNGEKYHQSLRISSAAYLSSPSQYLSCSEDDCNAYSANRHAAATLRGFTARSNDEESEKTRFKPLMRTMSVKARRIHHTTKRIYKKRKATHTVRKEEMQRLELELSKLQKELEILKLNALVRNGEDTRSDKKKRAKGVVLREAVLEQHLKLARIQSMFAEYSQQSLYRLYPTGMEIRLGTDRLARMKTLGELRGPKLYEARMFLIERTRGLSLTAPYYREERYDNKDGDSCTVRFDVTPFRGAGSVEEMFAALQEAVFNAEIIISESSGNVTIREDDELGDKNLSHMRFVSQTPKGVEVETNLVLFSDIVQCEATNERFAIMASDFVDEDTKYPYKPNERIRRDSSCVTMVTSYRDPAVGVKHGNAGKLVVVVTRWAINILRRPNINISSGIWDSLCNSHLQWSDLMFRCVRQSLGLPAAQ</sequence>
<protein>
    <submittedName>
        <fullName evidence="1">Uncharacterized protein</fullName>
    </submittedName>
</protein>
<reference evidence="1 2" key="1">
    <citation type="journal article" date="2022" name="bioRxiv">
        <title>The genome of the oomycete Peronosclerospora sorghi, a cosmopolitan pathogen of maize and sorghum, is inflated with dispersed pseudogenes.</title>
        <authorList>
            <person name="Fletcher K."/>
            <person name="Martin F."/>
            <person name="Isakeit T."/>
            <person name="Cavanaugh K."/>
            <person name="Magill C."/>
            <person name="Michelmore R."/>
        </authorList>
    </citation>
    <scope>NUCLEOTIDE SEQUENCE [LARGE SCALE GENOMIC DNA]</scope>
    <source>
        <strain evidence="1">P6</strain>
    </source>
</reference>